<dbReference type="Pfam" id="PF12146">
    <property type="entry name" value="Hydrolase_4"/>
    <property type="match status" value="1"/>
</dbReference>
<dbReference type="Gene3D" id="3.40.50.1820">
    <property type="entry name" value="alpha/beta hydrolase"/>
    <property type="match status" value="1"/>
</dbReference>
<dbReference type="PANTHER" id="PTHR11614">
    <property type="entry name" value="PHOSPHOLIPASE-RELATED"/>
    <property type="match status" value="1"/>
</dbReference>
<evidence type="ECO:0000259" key="4">
    <source>
        <dbReference type="Pfam" id="PF12146"/>
    </source>
</evidence>
<accession>A0A1M7R7W6</accession>
<dbReference type="PIRSF" id="PIRSF017388">
    <property type="entry name" value="Esterase_lipase"/>
    <property type="match status" value="1"/>
</dbReference>
<dbReference type="Proteomes" id="UP000184440">
    <property type="component" value="Unassembled WGS sequence"/>
</dbReference>
<dbReference type="InterPro" id="IPR051044">
    <property type="entry name" value="MAG_DAG_Lipase"/>
</dbReference>
<organism evidence="5 6">
    <name type="scientific">Cryptosporangium aurantiacum</name>
    <dbReference type="NCBI Taxonomy" id="134849"/>
    <lineage>
        <taxon>Bacteria</taxon>
        <taxon>Bacillati</taxon>
        <taxon>Actinomycetota</taxon>
        <taxon>Actinomycetes</taxon>
        <taxon>Cryptosporangiales</taxon>
        <taxon>Cryptosporangiaceae</taxon>
        <taxon>Cryptosporangium</taxon>
    </lineage>
</organism>
<dbReference type="InterPro" id="IPR029058">
    <property type="entry name" value="AB_hydrolase_fold"/>
</dbReference>
<evidence type="ECO:0000256" key="2">
    <source>
        <dbReference type="PIRSR" id="PIRSR017388-2"/>
    </source>
</evidence>
<name>A0A1M7R7W6_9ACTN</name>
<feature type="domain" description="Serine aminopeptidase S33" evidence="4">
    <location>
        <begin position="18"/>
        <end position="236"/>
    </location>
</feature>
<dbReference type="SUPFAM" id="SSF53474">
    <property type="entry name" value="alpha/beta-Hydrolases"/>
    <property type="match status" value="1"/>
</dbReference>
<gene>
    <name evidence="5" type="ORF">SAMN05443668_108135</name>
</gene>
<keyword evidence="6" id="KW-1185">Reference proteome</keyword>
<sequence length="263" mass="27944">MLPGAEPFLFDAGSDAPAGVLLSHGFTGTPQSIRPWGEALHAAGYTVACPLLPGHGTRWQDMNRTTWHDWYRAVDDEYLALRDRLPPGTPVVVGGLSMGGTLVTRLVQQHAGRDTEPAGLILVNPSYLTLRKDAALLPVVSRVLGSFPGISDDIKKPGAHELAYDRLPLKAAASLSQLWKLVRADLGKVTVPVRLFRSLEDHVVEPASGEALLAGVASAVKSEVLLSESYHVATLDNDAPAIFEGSAEFIASLLSPAGTDGSR</sequence>
<dbReference type="GO" id="GO:0052689">
    <property type="term" value="F:carboxylic ester hydrolase activity"/>
    <property type="evidence" value="ECO:0007669"/>
    <property type="project" value="InterPro"/>
</dbReference>
<evidence type="ECO:0000256" key="1">
    <source>
        <dbReference type="PIRSR" id="PIRSR017388-1"/>
    </source>
</evidence>
<dbReference type="STRING" id="134849.SAMN05443668_108135"/>
<reference evidence="5 6" key="1">
    <citation type="submission" date="2016-11" db="EMBL/GenBank/DDBJ databases">
        <authorList>
            <person name="Jaros S."/>
            <person name="Januszkiewicz K."/>
            <person name="Wedrychowicz H."/>
        </authorList>
    </citation>
    <scope>NUCLEOTIDE SEQUENCE [LARGE SCALE GENOMIC DNA]</scope>
    <source>
        <strain evidence="5 6">DSM 46144</strain>
    </source>
</reference>
<feature type="active site" description="Charge relay system" evidence="1">
    <location>
        <position position="201"/>
    </location>
</feature>
<dbReference type="InterPro" id="IPR022742">
    <property type="entry name" value="Hydrolase_4"/>
</dbReference>
<feature type="active site" description="Nucleophile" evidence="1">
    <location>
        <position position="97"/>
    </location>
</feature>
<feature type="active site" description="Charge relay system" evidence="1">
    <location>
        <position position="231"/>
    </location>
</feature>
<feature type="binding site" evidence="2">
    <location>
        <position position="98"/>
    </location>
    <ligand>
        <name>substrate</name>
    </ligand>
</feature>
<dbReference type="EMBL" id="FRCS01000008">
    <property type="protein sequence ID" value="SHN42231.1"/>
    <property type="molecule type" value="Genomic_DNA"/>
</dbReference>
<proteinExistence type="predicted"/>
<protein>
    <submittedName>
        <fullName evidence="5">Carboxylesterase</fullName>
    </submittedName>
</protein>
<evidence type="ECO:0000313" key="6">
    <source>
        <dbReference type="Proteomes" id="UP000184440"/>
    </source>
</evidence>
<dbReference type="InterPro" id="IPR012354">
    <property type="entry name" value="Esterase_lipase"/>
</dbReference>
<evidence type="ECO:0000313" key="5">
    <source>
        <dbReference type="EMBL" id="SHN42231.1"/>
    </source>
</evidence>
<feature type="site" description="Important for substrate specificity" evidence="3">
    <location>
        <position position="150"/>
    </location>
</feature>
<dbReference type="AlphaFoldDB" id="A0A1M7R7W6"/>
<evidence type="ECO:0000256" key="3">
    <source>
        <dbReference type="PIRSR" id="PIRSR017388-3"/>
    </source>
</evidence>
<feature type="binding site" evidence="2">
    <location>
        <position position="26"/>
    </location>
    <ligand>
        <name>substrate</name>
    </ligand>
</feature>